<reference evidence="6" key="1">
    <citation type="journal article" date="2018" name="Nature">
        <title>The evolutionary history of vertebrate RNA viruses.</title>
        <authorList>
            <person name="Shi M."/>
            <person name="Lin X.D."/>
            <person name="Chen X."/>
            <person name="Tian J.H."/>
            <person name="Chen L.J."/>
            <person name="Li K."/>
            <person name="Wang W."/>
            <person name="Eden J.S."/>
            <person name="Shen J.J."/>
            <person name="Liu L."/>
            <person name="Holmes E.C."/>
            <person name="Zhang Y.Z."/>
        </authorList>
    </citation>
    <scope>NUCLEOTIDE SEQUENCE</scope>
    <source>
        <strain evidence="6">GXSXC128985</strain>
    </source>
</reference>
<feature type="region of interest" description="Disordered" evidence="4">
    <location>
        <begin position="1"/>
        <end position="88"/>
    </location>
</feature>
<keyword evidence="2" id="KW-0167">Capsid protein</keyword>
<feature type="compositionally biased region" description="Basic residues" evidence="4">
    <location>
        <begin position="70"/>
        <end position="82"/>
    </location>
</feature>
<evidence type="ECO:0000256" key="1">
    <source>
        <dbReference type="ARBA" id="ARBA00004328"/>
    </source>
</evidence>
<dbReference type="InterPro" id="IPR029053">
    <property type="entry name" value="Viral_coat"/>
</dbReference>
<dbReference type="EMBL" id="MG599933">
    <property type="protein sequence ID" value="AVM87191.1"/>
    <property type="molecule type" value="Genomic_RNA"/>
</dbReference>
<sequence length="910" mass="99179">MEQRQRRGRSRSRGRLSSENAKVKVTETVQLRARSKSRGRSRTRSGSRPRKGILKSTTRVTAVATDNSRQKKKKRKGRRSRSRGGELAHVERELAAVKKKVAGAKVEDSFKTTVTIGIVSGNTNTDFSVQRQFHIPLHPLLLKEQDARAGQTPLADRAKNYALCKIARCHLRFMPFVNMSQVTGTLTIASFDSDGQAAKALTMDTLLARPYCEITLGQHGEWSVPPKFLEGPIQGWFRVDTNDTAEEAVPCAIDVHTYGPTYNLAVAVTGSTPPTEPLPPITQLPPYPGPLYSLQMSVTYLLSNYEPKPGLAELEQITVPSATVNVSTDGDQQLVIQTPSTAWAAFNELSAKKEHHISPHYKHPGYKAVAPSQGLGSTIWSLADTVAETASTVLPGPWGWLLKGGYSLIRRIFNPSGVLNADVPTYKLYASLADAQRDVGCTNDVPIENPVTFPHGVVKMSQINNTNVQGGTSTSNWPGAPQPGDGSYPLAIDAPQHLSLERQATPVQYLQSNIGTATVAGWTQIWYATEYSWRGVSDTDPHVWVDCQRATANLGARIAMRGYGDPEASVFAGMFTTVGSPAFSCQRVVLINGNRVDQNSCFIVRNAVSWGEHTAPESTWDCRPIATLASLCQWLRSQTGEMRGPFGRLWLPTASYYPVNIRTQVPNPSGGSRLAWDFPGQSSGIYLPRSWGLGTTYEDASNVFVAPGAVINDALTRTQASSQVRANKQRACVLVNIVTQQAVVIYSAYGRPCPPQQTGATWTIVQNKNPWSLRQGPGTENGAVVVTNHDIDDPVPTGSATETFSFIFDSWVYVTIPAGPVVDLRSELRALLAEMAMPVSDYPPIASEDVRLPSSEDQESSEGSSDEESFVPIQAPTNTGGEDLSPGAECPSVDWTPELIEQMKKLFKNK</sequence>
<comment type="subcellular location">
    <subcellularLocation>
        <location evidence="1">Virion</location>
    </subcellularLocation>
</comment>
<evidence type="ECO:0000256" key="2">
    <source>
        <dbReference type="ARBA" id="ARBA00022561"/>
    </source>
</evidence>
<feature type="domain" description="Astrovirus capsid protein inner core" evidence="5">
    <location>
        <begin position="36"/>
        <end position="266"/>
    </location>
</feature>
<dbReference type="InterPro" id="IPR004337">
    <property type="entry name" value="Astro_capsid_N"/>
</dbReference>
<dbReference type="Gene3D" id="2.60.120.20">
    <property type="match status" value="1"/>
</dbReference>
<dbReference type="GO" id="GO:0019028">
    <property type="term" value="C:viral capsid"/>
    <property type="evidence" value="ECO:0007669"/>
    <property type="project" value="UniProtKB-KW"/>
</dbReference>
<protein>
    <submittedName>
        <fullName evidence="6">Capsid protein</fullName>
    </submittedName>
</protein>
<organism evidence="6">
    <name type="scientific">Guangxi changeable lizard astrovirus</name>
    <dbReference type="NCBI Taxonomy" id="2116115"/>
    <lineage>
        <taxon>Viruses</taxon>
        <taxon>Riboviria</taxon>
        <taxon>Orthornavirae</taxon>
        <taxon>Pisuviricota</taxon>
        <taxon>Stelpaviricetes</taxon>
        <taxon>Stellavirales</taxon>
        <taxon>Astroviridae</taxon>
    </lineage>
</organism>
<dbReference type="Pfam" id="PF03115">
    <property type="entry name" value="Astro_capsid_N"/>
    <property type="match status" value="1"/>
</dbReference>
<accession>A0A2P1GMI1</accession>
<evidence type="ECO:0000256" key="3">
    <source>
        <dbReference type="ARBA" id="ARBA00022844"/>
    </source>
</evidence>
<evidence type="ECO:0000313" key="6">
    <source>
        <dbReference type="EMBL" id="AVM87191.1"/>
    </source>
</evidence>
<feature type="compositionally biased region" description="Basic residues" evidence="4">
    <location>
        <begin position="33"/>
        <end position="53"/>
    </location>
</feature>
<feature type="compositionally biased region" description="Polar residues" evidence="4">
    <location>
        <begin position="55"/>
        <end position="67"/>
    </location>
</feature>
<name>A0A2P1GMI1_9VIRU</name>
<keyword evidence="3" id="KW-0946">Virion</keyword>
<evidence type="ECO:0000256" key="4">
    <source>
        <dbReference type="SAM" id="MobiDB-lite"/>
    </source>
</evidence>
<feature type="compositionally biased region" description="Basic residues" evidence="4">
    <location>
        <begin position="1"/>
        <end position="14"/>
    </location>
</feature>
<feature type="compositionally biased region" description="Acidic residues" evidence="4">
    <location>
        <begin position="856"/>
        <end position="869"/>
    </location>
</feature>
<evidence type="ECO:0000259" key="5">
    <source>
        <dbReference type="Pfam" id="PF03115"/>
    </source>
</evidence>
<feature type="region of interest" description="Disordered" evidence="4">
    <location>
        <begin position="843"/>
        <end position="895"/>
    </location>
</feature>
<proteinExistence type="predicted"/>